<evidence type="ECO:0000256" key="2">
    <source>
        <dbReference type="ARBA" id="ARBA00010844"/>
    </source>
</evidence>
<dbReference type="Gene3D" id="1.25.40.470">
    <property type="match status" value="1"/>
</dbReference>
<proteinExistence type="inferred from homology"/>
<comment type="function">
    <text evidence="12 13">The coatomer is a cytosolic protein complex that binds to dilysine motifs and reversibly associates with Golgi non-clathrin-coated vesicles, which further mediate biosynthetic protein transport from the ER, via the Golgi up to the trans Golgi network. Coatomer complex is required for budding from Golgi membranes, and is essential for the retrograde Golgi-to-ER transport of dilysine-tagged proteins.</text>
</comment>
<evidence type="ECO:0000256" key="10">
    <source>
        <dbReference type="ARBA" id="ARBA00023136"/>
    </source>
</evidence>
<evidence type="ECO:0000256" key="15">
    <source>
        <dbReference type="SAM" id="MobiDB-lite"/>
    </source>
</evidence>
<keyword evidence="19" id="KW-1185">Reference proteome</keyword>
<dbReference type="GO" id="GO:0006890">
    <property type="term" value="P:retrograde vesicle-mediated transport, Golgi to endoplasmic reticulum"/>
    <property type="evidence" value="ECO:0007669"/>
    <property type="project" value="TreeGrafter"/>
</dbReference>
<evidence type="ECO:0000256" key="1">
    <source>
        <dbReference type="ARBA" id="ARBA00004347"/>
    </source>
</evidence>
<dbReference type="InterPro" id="IPR050844">
    <property type="entry name" value="Coatomer_complex_subunit"/>
</dbReference>
<evidence type="ECO:0000256" key="6">
    <source>
        <dbReference type="ARBA" id="ARBA00022737"/>
    </source>
</evidence>
<evidence type="ECO:0000259" key="16">
    <source>
        <dbReference type="Pfam" id="PF04053"/>
    </source>
</evidence>
<dbReference type="InterPro" id="IPR015943">
    <property type="entry name" value="WD40/YVTN_repeat-like_dom_sf"/>
</dbReference>
<evidence type="ECO:0000256" key="7">
    <source>
        <dbReference type="ARBA" id="ARBA00022892"/>
    </source>
</evidence>
<name>A0A1E3PP70_9ASCO</name>
<dbReference type="CDD" id="cd22947">
    <property type="entry name" value="Coatomer_WDAD_beta-like"/>
    <property type="match status" value="1"/>
</dbReference>
<dbReference type="SUPFAM" id="SSF50978">
    <property type="entry name" value="WD40 repeat-like"/>
    <property type="match status" value="2"/>
</dbReference>
<keyword evidence="5 14" id="KW-0853">WD repeat</keyword>
<dbReference type="PROSITE" id="PS00678">
    <property type="entry name" value="WD_REPEATS_1"/>
    <property type="match status" value="1"/>
</dbReference>
<dbReference type="Gene3D" id="2.130.10.10">
    <property type="entry name" value="YVTN repeat-like/Quinoprotein amine dehydrogenase"/>
    <property type="match status" value="1"/>
</dbReference>
<feature type="repeat" description="WD" evidence="14">
    <location>
        <begin position="93"/>
        <end position="125"/>
    </location>
</feature>
<dbReference type="PANTHER" id="PTHR19876">
    <property type="entry name" value="COATOMER"/>
    <property type="match status" value="1"/>
</dbReference>
<dbReference type="GO" id="GO:0006888">
    <property type="term" value="P:endoplasmic reticulum to Golgi vesicle-mediated transport"/>
    <property type="evidence" value="ECO:0007669"/>
    <property type="project" value="TreeGrafter"/>
</dbReference>
<evidence type="ECO:0000256" key="3">
    <source>
        <dbReference type="ARBA" id="ARBA00022448"/>
    </source>
</evidence>
<dbReference type="PIRSF" id="PIRSF005567">
    <property type="entry name" value="Coatomer_beta'_subunit"/>
    <property type="match status" value="1"/>
</dbReference>
<feature type="repeat" description="WD" evidence="14">
    <location>
        <begin position="136"/>
        <end position="178"/>
    </location>
</feature>
<evidence type="ECO:0000256" key="14">
    <source>
        <dbReference type="PROSITE-ProRule" id="PRU00221"/>
    </source>
</evidence>
<evidence type="ECO:0000256" key="12">
    <source>
        <dbReference type="ARBA" id="ARBA00025536"/>
    </source>
</evidence>
<keyword evidence="7 13" id="KW-0931">ER-Golgi transport</keyword>
<organism evidence="18 19">
    <name type="scientific">Nadsonia fulvescens var. elongata DSM 6958</name>
    <dbReference type="NCBI Taxonomy" id="857566"/>
    <lineage>
        <taxon>Eukaryota</taxon>
        <taxon>Fungi</taxon>
        <taxon>Dikarya</taxon>
        <taxon>Ascomycota</taxon>
        <taxon>Saccharomycotina</taxon>
        <taxon>Dipodascomycetes</taxon>
        <taxon>Dipodascales</taxon>
        <taxon>Dipodascales incertae sedis</taxon>
        <taxon>Nadsonia</taxon>
    </lineage>
</organism>
<dbReference type="InterPro" id="IPR006692">
    <property type="entry name" value="Beta-prop_COPA/B_2nd"/>
</dbReference>
<evidence type="ECO:0000256" key="13">
    <source>
        <dbReference type="PIRNR" id="PIRNR005567"/>
    </source>
</evidence>
<protein>
    <recommendedName>
        <fullName evidence="13">Coatomer subunit beta'</fullName>
    </recommendedName>
</protein>
<feature type="repeat" description="WD" evidence="14">
    <location>
        <begin position="197"/>
        <end position="223"/>
    </location>
</feature>
<comment type="subcellular location">
    <subcellularLocation>
        <location evidence="1 13">Cytoplasmic vesicle</location>
        <location evidence="1 13">COPI-coated vesicle membrane</location>
        <topology evidence="1 13">Peripheral membrane protein</topology>
        <orientation evidence="1 13">Cytoplasmic side</orientation>
    </subcellularLocation>
    <subcellularLocation>
        <location evidence="13">Golgi apparatus membrane</location>
        <topology evidence="13">Peripheral membrane protein</topology>
        <orientation evidence="13">Cytoplasmic side</orientation>
    </subcellularLocation>
    <text evidence="13">The coatomer is cytoplasmic or polymerized on the cytoplasmic side of the Golgi, as well as on the vesicles/buds originating from it.</text>
</comment>
<keyword evidence="9 13" id="KW-0333">Golgi apparatus</keyword>
<dbReference type="EMBL" id="KV454407">
    <property type="protein sequence ID" value="ODQ67226.1"/>
    <property type="molecule type" value="Genomic_DNA"/>
</dbReference>
<dbReference type="PRINTS" id="PR00320">
    <property type="entry name" value="GPROTEINBRPT"/>
</dbReference>
<dbReference type="GO" id="GO:0030126">
    <property type="term" value="C:COPI vesicle coat"/>
    <property type="evidence" value="ECO:0007669"/>
    <property type="project" value="TreeGrafter"/>
</dbReference>
<dbReference type="Pfam" id="PF23953">
    <property type="entry name" value="TPR_COPA_B"/>
    <property type="match status" value="1"/>
</dbReference>
<dbReference type="Proteomes" id="UP000095009">
    <property type="component" value="Unassembled WGS sequence"/>
</dbReference>
<comment type="similarity">
    <text evidence="2 13">Belongs to the WD repeat COPB2 family.</text>
</comment>
<comment type="subunit">
    <text evidence="13">Oligomeric complex that consists of at least the alpha, beta, beta', gamma, delta, epsilon and zeta subunits.</text>
</comment>
<dbReference type="SMART" id="SM00320">
    <property type="entry name" value="WD40"/>
    <property type="match status" value="6"/>
</dbReference>
<evidence type="ECO:0000313" key="18">
    <source>
        <dbReference type="EMBL" id="ODQ67226.1"/>
    </source>
</evidence>
<dbReference type="AlphaFoldDB" id="A0A1E3PP70"/>
<keyword evidence="8 13" id="KW-0653">Protein transport</keyword>
<dbReference type="FunFam" id="1.25.40.470:FF:000001">
    <property type="entry name" value="Coatomer subunit beta"/>
    <property type="match status" value="1"/>
</dbReference>
<dbReference type="PROSITE" id="PS50294">
    <property type="entry name" value="WD_REPEATS_REGION"/>
    <property type="match status" value="3"/>
</dbReference>
<dbReference type="GO" id="GO:0000139">
    <property type="term" value="C:Golgi membrane"/>
    <property type="evidence" value="ECO:0007669"/>
    <property type="project" value="UniProtKB-SubCell"/>
</dbReference>
<dbReference type="InterPro" id="IPR016453">
    <property type="entry name" value="COPB2"/>
</dbReference>
<keyword evidence="6" id="KW-0677">Repeat</keyword>
<dbReference type="InterPro" id="IPR019775">
    <property type="entry name" value="WD40_repeat_CS"/>
</dbReference>
<keyword evidence="4 13" id="KW-0963">Cytoplasm</keyword>
<evidence type="ECO:0000256" key="5">
    <source>
        <dbReference type="ARBA" id="ARBA00022574"/>
    </source>
</evidence>
<evidence type="ECO:0000256" key="4">
    <source>
        <dbReference type="ARBA" id="ARBA00022490"/>
    </source>
</evidence>
<gene>
    <name evidence="18" type="ORF">NADFUDRAFT_45399</name>
</gene>
<evidence type="ECO:0000256" key="9">
    <source>
        <dbReference type="ARBA" id="ARBA00023034"/>
    </source>
</evidence>
<evidence type="ECO:0000256" key="11">
    <source>
        <dbReference type="ARBA" id="ARBA00023329"/>
    </source>
</evidence>
<dbReference type="PANTHER" id="PTHR19876:SF2">
    <property type="entry name" value="COATOMER SUBUNIT BETA"/>
    <property type="match status" value="1"/>
</dbReference>
<dbReference type="Pfam" id="PF00400">
    <property type="entry name" value="WD40"/>
    <property type="match status" value="4"/>
</dbReference>
<dbReference type="GO" id="GO:0005198">
    <property type="term" value="F:structural molecule activity"/>
    <property type="evidence" value="ECO:0007669"/>
    <property type="project" value="UniProtKB-UniRule"/>
</dbReference>
<dbReference type="FunFam" id="2.130.10.10:FF:000016">
    <property type="entry name" value="Coatomer alpha subunit, putative"/>
    <property type="match status" value="1"/>
</dbReference>
<dbReference type="STRING" id="857566.A0A1E3PP70"/>
<dbReference type="PROSITE" id="PS50082">
    <property type="entry name" value="WD_REPEATS_2"/>
    <property type="match status" value="4"/>
</dbReference>
<dbReference type="InterPro" id="IPR020472">
    <property type="entry name" value="WD40_PAC1"/>
</dbReference>
<reference evidence="18 19" key="1">
    <citation type="journal article" date="2016" name="Proc. Natl. Acad. Sci. U.S.A.">
        <title>Comparative genomics of biotechnologically important yeasts.</title>
        <authorList>
            <person name="Riley R."/>
            <person name="Haridas S."/>
            <person name="Wolfe K.H."/>
            <person name="Lopes M.R."/>
            <person name="Hittinger C.T."/>
            <person name="Goeker M."/>
            <person name="Salamov A.A."/>
            <person name="Wisecaver J.H."/>
            <person name="Long T.M."/>
            <person name="Calvey C.H."/>
            <person name="Aerts A.L."/>
            <person name="Barry K.W."/>
            <person name="Choi C."/>
            <person name="Clum A."/>
            <person name="Coughlan A.Y."/>
            <person name="Deshpande S."/>
            <person name="Douglass A.P."/>
            <person name="Hanson S.J."/>
            <person name="Klenk H.-P."/>
            <person name="LaButti K.M."/>
            <person name="Lapidus A."/>
            <person name="Lindquist E.A."/>
            <person name="Lipzen A.M."/>
            <person name="Meier-Kolthoff J.P."/>
            <person name="Ohm R.A."/>
            <person name="Otillar R.P."/>
            <person name="Pangilinan J.L."/>
            <person name="Peng Y."/>
            <person name="Rokas A."/>
            <person name="Rosa C.A."/>
            <person name="Scheuner C."/>
            <person name="Sibirny A.A."/>
            <person name="Slot J.C."/>
            <person name="Stielow J.B."/>
            <person name="Sun H."/>
            <person name="Kurtzman C.P."/>
            <person name="Blackwell M."/>
            <person name="Grigoriev I.V."/>
            <person name="Jeffries T.W."/>
        </authorList>
    </citation>
    <scope>NUCLEOTIDE SEQUENCE [LARGE SCALE GENOMIC DNA]</scope>
    <source>
        <strain evidence="18 19">DSM 6958</strain>
    </source>
</reference>
<dbReference type="OrthoDB" id="10261470at2759"/>
<evidence type="ECO:0000259" key="17">
    <source>
        <dbReference type="Pfam" id="PF23953"/>
    </source>
</evidence>
<keyword evidence="11 13" id="KW-0968">Cytoplasmic vesicle</keyword>
<dbReference type="GO" id="GO:0006891">
    <property type="term" value="P:intra-Golgi vesicle-mediated transport"/>
    <property type="evidence" value="ECO:0007669"/>
    <property type="project" value="TreeGrafter"/>
</dbReference>
<dbReference type="InterPro" id="IPR056176">
    <property type="entry name" value="TPR_COPA_B"/>
</dbReference>
<accession>A0A1E3PP70</accession>
<evidence type="ECO:0000256" key="8">
    <source>
        <dbReference type="ARBA" id="ARBA00022927"/>
    </source>
</evidence>
<feature type="region of interest" description="Disordered" evidence="15">
    <location>
        <begin position="824"/>
        <end position="843"/>
    </location>
</feature>
<dbReference type="CDD" id="cd00200">
    <property type="entry name" value="WD40"/>
    <property type="match status" value="1"/>
</dbReference>
<dbReference type="InterPro" id="IPR036322">
    <property type="entry name" value="WD40_repeat_dom_sf"/>
</dbReference>
<dbReference type="InterPro" id="IPR001680">
    <property type="entry name" value="WD40_rpt"/>
</dbReference>
<feature type="repeat" description="WD" evidence="14">
    <location>
        <begin position="224"/>
        <end position="265"/>
    </location>
</feature>
<feature type="domain" description="COPA/B TPR" evidence="17">
    <location>
        <begin position="593"/>
        <end position="772"/>
    </location>
</feature>
<keyword evidence="3 13" id="KW-0813">Transport</keyword>
<sequence length="880" mass="98336">MRLDVKKQSLSRTDRVKGIDFHPTEPWVLTTLYSGKAQIWSFETNSLIKTIDISDVPARAGRFIARKNWIVIGSDDFQIRVYNYNTGEKVTQFEAHPDYIRAIVVHPSQPFILSTGDDMTIKLWNWEHGWKNTKTYEGHSHYVMYLAINPKDPNTFASACLDRTVKIWSFSSPTPNFTLEAHETKGVNFVEYYPQSDKPYLITSSDDRTVKVWDYQTKSCVATMEGHGHNVSFALFHPELPIIISGSEDSSIKIWNANTYKLEQTLNYGLDRAWCASVRPGSNMVAIGFDAGNVILQLGKEEPSISMDPSGKLIWAKNNDIFSSVVKGNDSIKDGEVLPLAQKELGSVEVYPTQLTHSPNGRFVAVTGDGEYIIYTALAWRNKSFGSALEFVWAQDSNEYAIRENANSVRVFKNFKERNSGHVKFNFSAENIFGGTLLGIKGDGFVGLYDWESGNLVRRIDVDPVNIYWSDSGELVSIVCEDSFYILRFDREAFSQAFQNGTNDQDEGVEDAFEVIHDVTDTVKSGSWVGDCFIYTTSFNRLNYLVGGETYTISHFDKQMYLLGYIPRDNVVYLADKDVNVTSYELSLSVIEFQTVVLRGDMEQAQELLEDIPVNERSKIARFLESQGHSDLALEISTDAEHKFDLAVALNDLTIAVDIAKELDNESKWKSLGDASLNAWNISLAETCFKAANDLESLVLIYTSTGSKDGLKYVAEKAMELGKYNVAFSARWAVRDIQGCVELLAKTGRFSEAAILALTYNQEPNVAVEQWKADLVKSGKPKIADLICTPSEDADKFPAPIAAPSAPDSGTTEADLIDISEPVVESDASISAEEELPQAENLNVQDLDGSENDYQEFEEAQQEVEAVADEDTKADDEDLI</sequence>
<dbReference type="Pfam" id="PF04053">
    <property type="entry name" value="B-prop_COPA_B_2nd"/>
    <property type="match status" value="1"/>
</dbReference>
<feature type="domain" description="COPA/B second beta-propeller" evidence="16">
    <location>
        <begin position="318"/>
        <end position="576"/>
    </location>
</feature>
<dbReference type="GO" id="GO:0006886">
    <property type="term" value="P:intracellular protein transport"/>
    <property type="evidence" value="ECO:0007669"/>
    <property type="project" value="UniProtKB-UniRule"/>
</dbReference>
<feature type="region of interest" description="Disordered" evidence="15">
    <location>
        <begin position="853"/>
        <end position="880"/>
    </location>
</feature>
<keyword evidence="10 13" id="KW-0472">Membrane</keyword>
<evidence type="ECO:0000313" key="19">
    <source>
        <dbReference type="Proteomes" id="UP000095009"/>
    </source>
</evidence>